<proteinExistence type="predicted"/>
<feature type="region of interest" description="Disordered" evidence="1">
    <location>
        <begin position="116"/>
        <end position="158"/>
    </location>
</feature>
<reference evidence="2" key="1">
    <citation type="submission" date="2021-01" db="EMBL/GenBank/DDBJ databases">
        <authorList>
            <person name="Corre E."/>
            <person name="Pelletier E."/>
            <person name="Niang G."/>
            <person name="Scheremetjew M."/>
            <person name="Finn R."/>
            <person name="Kale V."/>
            <person name="Holt S."/>
            <person name="Cochrane G."/>
            <person name="Meng A."/>
            <person name="Brown T."/>
            <person name="Cohen L."/>
        </authorList>
    </citation>
    <scope>NUCLEOTIDE SEQUENCE</scope>
    <source>
        <strain evidence="2">CCMP645</strain>
    </source>
</reference>
<feature type="compositionally biased region" description="Low complexity" evidence="1">
    <location>
        <begin position="116"/>
        <end position="136"/>
    </location>
</feature>
<name>A0A7S4F154_CHRCT</name>
<gene>
    <name evidence="2" type="ORF">PCAR00345_LOCUS18063</name>
</gene>
<dbReference type="EMBL" id="HBIZ01028443">
    <property type="protein sequence ID" value="CAE0765451.1"/>
    <property type="molecule type" value="Transcribed_RNA"/>
</dbReference>
<evidence type="ECO:0000256" key="1">
    <source>
        <dbReference type="SAM" id="MobiDB-lite"/>
    </source>
</evidence>
<organism evidence="2">
    <name type="scientific">Chrysotila carterae</name>
    <name type="common">Marine alga</name>
    <name type="synonym">Syracosphaera carterae</name>
    <dbReference type="NCBI Taxonomy" id="13221"/>
    <lineage>
        <taxon>Eukaryota</taxon>
        <taxon>Haptista</taxon>
        <taxon>Haptophyta</taxon>
        <taxon>Prymnesiophyceae</taxon>
        <taxon>Isochrysidales</taxon>
        <taxon>Isochrysidaceae</taxon>
        <taxon>Chrysotila</taxon>
    </lineage>
</organism>
<protein>
    <submittedName>
        <fullName evidence="2">Uncharacterized protein</fullName>
    </submittedName>
</protein>
<dbReference type="AlphaFoldDB" id="A0A7S4F154"/>
<evidence type="ECO:0000313" key="2">
    <source>
        <dbReference type="EMBL" id="CAE0765451.1"/>
    </source>
</evidence>
<accession>A0A7S4F154</accession>
<sequence>MGDVVEGRVCQKRSVSPTHRDSFISYRPGFVQAALRKRRRLVVHAGGDAEAVVGLAIETEEAVQAAPSAAVVSLEGKAATAMATTAAMMEVTLATAGQRAARMAAWAAARTAGTRAGRTAATEEAAATAGASAGKALKVAPPQGKCKRNDTQEGMPPV</sequence>